<evidence type="ECO:0000259" key="3">
    <source>
        <dbReference type="PROSITE" id="PS51762"/>
    </source>
</evidence>
<dbReference type="EMBL" id="JABBHF010000002">
    <property type="protein sequence ID" value="NMH86819.1"/>
    <property type="molecule type" value="Genomic_DNA"/>
</dbReference>
<evidence type="ECO:0000259" key="2">
    <source>
        <dbReference type="PROSITE" id="PS50022"/>
    </source>
</evidence>
<dbReference type="Gene3D" id="2.60.120.200">
    <property type="match status" value="2"/>
</dbReference>
<dbReference type="SUPFAM" id="SSF49899">
    <property type="entry name" value="Concanavalin A-like lectins/glucanases"/>
    <property type="match status" value="1"/>
</dbReference>
<dbReference type="InterPro" id="IPR000757">
    <property type="entry name" value="Beta-glucanase-like"/>
</dbReference>
<proteinExistence type="inferred from homology"/>
<evidence type="ECO:0000313" key="5">
    <source>
        <dbReference type="Proteomes" id="UP000746690"/>
    </source>
</evidence>
<dbReference type="InterPro" id="IPR000421">
    <property type="entry name" value="FA58C"/>
</dbReference>
<dbReference type="PANTHER" id="PTHR10963:SF55">
    <property type="entry name" value="GLYCOSIDE HYDROLASE FAMILY 16 PROTEIN"/>
    <property type="match status" value="1"/>
</dbReference>
<dbReference type="PANTHER" id="PTHR10963">
    <property type="entry name" value="GLYCOSYL HYDROLASE-RELATED"/>
    <property type="match status" value="1"/>
</dbReference>
<name>A0ABX1RTC9_9FLAO</name>
<comment type="caution">
    <text evidence="4">The sequence shown here is derived from an EMBL/GenBank/DDBJ whole genome shotgun (WGS) entry which is preliminary data.</text>
</comment>
<dbReference type="Pfam" id="PF00722">
    <property type="entry name" value="Glyco_hydro_16"/>
    <property type="match status" value="1"/>
</dbReference>
<reference evidence="4 5" key="1">
    <citation type="submission" date="2020-04" db="EMBL/GenBank/DDBJ databases">
        <title>A Flavivirga sp. nov.</title>
        <authorList>
            <person name="Sun X."/>
        </authorList>
    </citation>
    <scope>NUCLEOTIDE SEQUENCE [LARGE SCALE GENOMIC DNA]</scope>
    <source>
        <strain evidence="4 5">Y03</strain>
    </source>
</reference>
<dbReference type="PROSITE" id="PS50022">
    <property type="entry name" value="FA58C_3"/>
    <property type="match status" value="1"/>
</dbReference>
<comment type="similarity">
    <text evidence="1">Belongs to the glycosyl hydrolase 16 family.</text>
</comment>
<evidence type="ECO:0000256" key="1">
    <source>
        <dbReference type="ARBA" id="ARBA00006865"/>
    </source>
</evidence>
<dbReference type="PROSITE" id="PS51762">
    <property type="entry name" value="GH16_2"/>
    <property type="match status" value="1"/>
</dbReference>
<sequence length="426" mass="49796">MRFFIICFLSISFVCAQSKSDSHKKAFENYEVIDLKDWNLSWQDEFNYENEALDNNWISQNGPTQHVLVACSRWRENAIVHNGILELAIKKETRGGQDWTAGNVWTKKTFGYGYFEARYKYAAAPATNNSFWLWPKFRLPKGEKACEVDINEGHFPSVINTNVHNWTDFDTAPDGRKTHSSNQLHHTLTAQPLHEIELKEVVKAKKIRLLSTTPKSIQISELRIFGTSIKNFPKSNKPLPRHIENLVANNDVTITTNGNNSNALKSEPSFVADNRLDTRWVSRNSGEKWIEFEWDTHKKIKSIQFINGWLQNDGISRNLITDYKIQVFENNDWRTIHEYNLSETSNFGEEYHTYGLEWNEDYFKFYFDGKLYHTMRNRVCFSQTNILFSLAILKKDYSGPITNDLDGKSMKIDYVRYYNRKSKTTN</sequence>
<dbReference type="SUPFAM" id="SSF49785">
    <property type="entry name" value="Galactose-binding domain-like"/>
    <property type="match status" value="1"/>
</dbReference>
<feature type="domain" description="GH16" evidence="3">
    <location>
        <begin position="36"/>
        <end position="423"/>
    </location>
</feature>
<accession>A0ABX1RTC9</accession>
<dbReference type="RefSeq" id="WP_169670720.1">
    <property type="nucleotide sequence ID" value="NZ_JABBHF010000002.1"/>
</dbReference>
<dbReference type="InterPro" id="IPR050546">
    <property type="entry name" value="Glycosyl_Hydrlase_16"/>
</dbReference>
<evidence type="ECO:0000313" key="4">
    <source>
        <dbReference type="EMBL" id="NMH86819.1"/>
    </source>
</evidence>
<gene>
    <name evidence="4" type="ORF">HHX25_04840</name>
</gene>
<dbReference type="InterPro" id="IPR013320">
    <property type="entry name" value="ConA-like_dom_sf"/>
</dbReference>
<organism evidence="4 5">
    <name type="scientific">Flavivirga algicola</name>
    <dbReference type="NCBI Taxonomy" id="2729136"/>
    <lineage>
        <taxon>Bacteria</taxon>
        <taxon>Pseudomonadati</taxon>
        <taxon>Bacteroidota</taxon>
        <taxon>Flavobacteriia</taxon>
        <taxon>Flavobacteriales</taxon>
        <taxon>Flavobacteriaceae</taxon>
        <taxon>Flavivirga</taxon>
    </lineage>
</organism>
<dbReference type="Proteomes" id="UP000746690">
    <property type="component" value="Unassembled WGS sequence"/>
</dbReference>
<keyword evidence="5" id="KW-1185">Reference proteome</keyword>
<feature type="domain" description="F5/8 type C" evidence="2">
    <location>
        <begin position="235"/>
        <end position="336"/>
    </location>
</feature>
<protein>
    <submittedName>
        <fullName evidence="4">Family 16 glycosylhydrolase</fullName>
    </submittedName>
</protein>
<dbReference type="InterPro" id="IPR008979">
    <property type="entry name" value="Galactose-bd-like_sf"/>
</dbReference>